<evidence type="ECO:0000313" key="11">
    <source>
        <dbReference type="EMBL" id="KAK5646981.1"/>
    </source>
</evidence>
<feature type="transmembrane region" description="Helical" evidence="10">
    <location>
        <begin position="66"/>
        <end position="94"/>
    </location>
</feature>
<keyword evidence="8 10" id="KW-0472">Membrane</keyword>
<comment type="subcellular location">
    <subcellularLocation>
        <location evidence="1">Mitochondrion inner membrane</location>
        <topology evidence="1">Multi-pass membrane protein</topology>
    </subcellularLocation>
</comment>
<evidence type="ECO:0000256" key="6">
    <source>
        <dbReference type="ARBA" id="ARBA00022989"/>
    </source>
</evidence>
<evidence type="ECO:0000313" key="12">
    <source>
        <dbReference type="Proteomes" id="UP001329430"/>
    </source>
</evidence>
<dbReference type="Proteomes" id="UP001329430">
    <property type="component" value="Chromosome 3"/>
</dbReference>
<evidence type="ECO:0000256" key="1">
    <source>
        <dbReference type="ARBA" id="ARBA00004448"/>
    </source>
</evidence>
<evidence type="ECO:0000256" key="7">
    <source>
        <dbReference type="ARBA" id="ARBA00023128"/>
    </source>
</evidence>
<dbReference type="AlphaFoldDB" id="A0AAN7VKW2"/>
<evidence type="ECO:0000256" key="8">
    <source>
        <dbReference type="ARBA" id="ARBA00023136"/>
    </source>
</evidence>
<comment type="similarity">
    <text evidence="2">Belongs to the TMEM242 family.</text>
</comment>
<keyword evidence="6 10" id="KW-1133">Transmembrane helix</keyword>
<comment type="function">
    <text evidence="9">Scaffold protein that participates in the c-ring assembly of mitochondrial ATP synthase (F(1)F(0) ATP synthase or complex V) by facilitating the membrane insertion and oligomer formation of the subunit c/ATP5MC3. Participates in the incorporation of the c-ring into vestigial complexes. Additionally influences the incorporation of subunits MT-ATP6, MT-ATP8, ATP5MJ, and ATP5MK in the ATP synthase.</text>
</comment>
<dbReference type="PANTHER" id="PTHR13141">
    <property type="entry name" value="TRANSMEMBRANE PROTEIN 242"/>
    <property type="match status" value="1"/>
</dbReference>
<reference evidence="11 12" key="1">
    <citation type="journal article" date="2024" name="Insects">
        <title>An Improved Chromosome-Level Genome Assembly of the Firefly Pyrocoelia pectoralis.</title>
        <authorList>
            <person name="Fu X."/>
            <person name="Meyer-Rochow V.B."/>
            <person name="Ballantyne L."/>
            <person name="Zhu X."/>
        </authorList>
    </citation>
    <scope>NUCLEOTIDE SEQUENCE [LARGE SCALE GENOMIC DNA]</scope>
    <source>
        <strain evidence="11">XCY_ONT2</strain>
    </source>
</reference>
<keyword evidence="12" id="KW-1185">Reference proteome</keyword>
<evidence type="ECO:0000256" key="10">
    <source>
        <dbReference type="SAM" id="Phobius"/>
    </source>
</evidence>
<proteinExistence type="inferred from homology"/>
<name>A0AAN7VKW2_9COLE</name>
<sequence length="148" mass="15966">MSQESNNSTLPTNEDENFKVKAGIYLVSVTGLSAIIGFGATLAAVRKQDAKYFGKGMAGGLEMSEPAVSVAFRALGWGTLYAFTGCGILFYSIWKLSGAESLHDFRNKMGAILPRIPKNNPPQGRTEFTGMNDLLDYLANSKSSSDKK</sequence>
<gene>
    <name evidence="11" type="ORF">RI129_005445</name>
</gene>
<protein>
    <recommendedName>
        <fullName evidence="3">Transmembrane protein 242</fullName>
    </recommendedName>
</protein>
<evidence type="ECO:0000256" key="5">
    <source>
        <dbReference type="ARBA" id="ARBA00022792"/>
    </source>
</evidence>
<organism evidence="11 12">
    <name type="scientific">Pyrocoelia pectoralis</name>
    <dbReference type="NCBI Taxonomy" id="417401"/>
    <lineage>
        <taxon>Eukaryota</taxon>
        <taxon>Metazoa</taxon>
        <taxon>Ecdysozoa</taxon>
        <taxon>Arthropoda</taxon>
        <taxon>Hexapoda</taxon>
        <taxon>Insecta</taxon>
        <taxon>Pterygota</taxon>
        <taxon>Neoptera</taxon>
        <taxon>Endopterygota</taxon>
        <taxon>Coleoptera</taxon>
        <taxon>Polyphaga</taxon>
        <taxon>Elateriformia</taxon>
        <taxon>Elateroidea</taxon>
        <taxon>Lampyridae</taxon>
        <taxon>Lampyrinae</taxon>
        <taxon>Pyrocoelia</taxon>
    </lineage>
</organism>
<dbReference type="EMBL" id="JAVRBK010000003">
    <property type="protein sequence ID" value="KAK5646981.1"/>
    <property type="molecule type" value="Genomic_DNA"/>
</dbReference>
<comment type="caution">
    <text evidence="11">The sequence shown here is derived from an EMBL/GenBank/DDBJ whole genome shotgun (WGS) entry which is preliminary data.</text>
</comment>
<evidence type="ECO:0000256" key="4">
    <source>
        <dbReference type="ARBA" id="ARBA00022692"/>
    </source>
</evidence>
<dbReference type="InterPro" id="IPR009792">
    <property type="entry name" value="TMEM242"/>
</dbReference>
<dbReference type="GO" id="GO:0005743">
    <property type="term" value="C:mitochondrial inner membrane"/>
    <property type="evidence" value="ECO:0007669"/>
    <property type="project" value="UniProtKB-SubCell"/>
</dbReference>
<feature type="transmembrane region" description="Helical" evidence="10">
    <location>
        <begin position="22"/>
        <end position="45"/>
    </location>
</feature>
<keyword evidence="7" id="KW-0496">Mitochondrion</keyword>
<keyword evidence="4 10" id="KW-0812">Transmembrane</keyword>
<dbReference type="PANTHER" id="PTHR13141:SF4">
    <property type="entry name" value="TRANSMEMBRANE PROTEIN 242"/>
    <property type="match status" value="1"/>
</dbReference>
<accession>A0AAN7VKW2</accession>
<evidence type="ECO:0000256" key="9">
    <source>
        <dbReference type="ARBA" id="ARBA00045905"/>
    </source>
</evidence>
<dbReference type="Pfam" id="PF07096">
    <property type="entry name" value="DUF1358"/>
    <property type="match status" value="1"/>
</dbReference>
<keyword evidence="5" id="KW-0999">Mitochondrion inner membrane</keyword>
<evidence type="ECO:0000256" key="2">
    <source>
        <dbReference type="ARBA" id="ARBA00007570"/>
    </source>
</evidence>
<evidence type="ECO:0000256" key="3">
    <source>
        <dbReference type="ARBA" id="ARBA00013934"/>
    </source>
</evidence>